<dbReference type="EMBL" id="BMMM01000006">
    <property type="protein sequence ID" value="GGN67096.1"/>
    <property type="molecule type" value="Genomic_DNA"/>
</dbReference>
<evidence type="ECO:0000313" key="2">
    <source>
        <dbReference type="Proteomes" id="UP000600365"/>
    </source>
</evidence>
<gene>
    <name evidence="1" type="ORF">GCM10011579_039210</name>
</gene>
<keyword evidence="2" id="KW-1185">Reference proteome</keyword>
<sequence length="173" mass="19230">MDNSALWVAVLTAATAVVASWVTNRGNAQAARIQAQAAAQAAHIAREREARRATQLDFIEQANEMGILYLRIPKYFEVENQEARAASLTELRDQLRDSYRPFLRSLAVVSLECHPEPIAAAKAVHAASGEAYGCLIVVERDIREAENFRRALDAYLDSVDSFIEVARQAERET</sequence>
<proteinExistence type="predicted"/>
<dbReference type="RefSeq" id="WP_189187271.1">
    <property type="nucleotide sequence ID" value="NZ_BMMM01000006.1"/>
</dbReference>
<dbReference type="Proteomes" id="UP000600365">
    <property type="component" value="Unassembled WGS sequence"/>
</dbReference>
<comment type="caution">
    <text evidence="1">The sequence shown here is derived from an EMBL/GenBank/DDBJ whole genome shotgun (WGS) entry which is preliminary data.</text>
</comment>
<name>A0A917Y436_9ACTN</name>
<reference evidence="1 2" key="1">
    <citation type="journal article" date="2014" name="Int. J. Syst. Evol. Microbiol.">
        <title>Complete genome sequence of Corynebacterium casei LMG S-19264T (=DSM 44701T), isolated from a smear-ripened cheese.</title>
        <authorList>
            <consortium name="US DOE Joint Genome Institute (JGI-PGF)"/>
            <person name="Walter F."/>
            <person name="Albersmeier A."/>
            <person name="Kalinowski J."/>
            <person name="Ruckert C."/>
        </authorList>
    </citation>
    <scope>NUCLEOTIDE SEQUENCE [LARGE SCALE GENOMIC DNA]</scope>
    <source>
        <strain evidence="1 2">CGMCC 4.7111</strain>
    </source>
</reference>
<protein>
    <submittedName>
        <fullName evidence="1">Uncharacterized protein</fullName>
    </submittedName>
</protein>
<accession>A0A917Y436</accession>
<evidence type="ECO:0000313" key="1">
    <source>
        <dbReference type="EMBL" id="GGN67096.1"/>
    </source>
</evidence>
<dbReference type="AlphaFoldDB" id="A0A917Y436"/>
<organism evidence="1 2">
    <name type="scientific">Streptomyces albiflavescens</name>
    <dbReference type="NCBI Taxonomy" id="1623582"/>
    <lineage>
        <taxon>Bacteria</taxon>
        <taxon>Bacillati</taxon>
        <taxon>Actinomycetota</taxon>
        <taxon>Actinomycetes</taxon>
        <taxon>Kitasatosporales</taxon>
        <taxon>Streptomycetaceae</taxon>
        <taxon>Streptomyces</taxon>
    </lineage>
</organism>